<proteinExistence type="predicted"/>
<reference evidence="2 3" key="1">
    <citation type="journal article" date="2018" name="Sci. Rep.">
        <title>Genomic signatures of local adaptation to the degree of environmental predictability in rotifers.</title>
        <authorList>
            <person name="Franch-Gras L."/>
            <person name="Hahn C."/>
            <person name="Garcia-Roger E.M."/>
            <person name="Carmona M.J."/>
            <person name="Serra M."/>
            <person name="Gomez A."/>
        </authorList>
    </citation>
    <scope>NUCLEOTIDE SEQUENCE [LARGE SCALE GENOMIC DNA]</scope>
    <source>
        <strain evidence="2">HYR1</strain>
    </source>
</reference>
<evidence type="ECO:0000313" key="2">
    <source>
        <dbReference type="EMBL" id="RNA28775.1"/>
    </source>
</evidence>
<organism evidence="2 3">
    <name type="scientific">Brachionus plicatilis</name>
    <name type="common">Marine rotifer</name>
    <name type="synonym">Brachionus muelleri</name>
    <dbReference type="NCBI Taxonomy" id="10195"/>
    <lineage>
        <taxon>Eukaryota</taxon>
        <taxon>Metazoa</taxon>
        <taxon>Spiralia</taxon>
        <taxon>Gnathifera</taxon>
        <taxon>Rotifera</taxon>
        <taxon>Eurotatoria</taxon>
        <taxon>Monogononta</taxon>
        <taxon>Pseudotrocha</taxon>
        <taxon>Ploima</taxon>
        <taxon>Brachionidae</taxon>
        <taxon>Brachionus</taxon>
    </lineage>
</organism>
<comment type="caution">
    <text evidence="2">The sequence shown here is derived from an EMBL/GenBank/DDBJ whole genome shotgun (WGS) entry which is preliminary data.</text>
</comment>
<dbReference type="AlphaFoldDB" id="A0A3M7RZK2"/>
<accession>A0A3M7RZK2</accession>
<feature type="region of interest" description="Disordered" evidence="1">
    <location>
        <begin position="1"/>
        <end position="24"/>
    </location>
</feature>
<evidence type="ECO:0000256" key="1">
    <source>
        <dbReference type="SAM" id="MobiDB-lite"/>
    </source>
</evidence>
<sequence length="61" mass="6534">MPLRNQAISGPGIELARHSTSSSPPAFMNCCSLVLSNEMRFSRPSSTLTCSARPLCTPSHV</sequence>
<keyword evidence="3" id="KW-1185">Reference proteome</keyword>
<gene>
    <name evidence="2" type="ORF">BpHYR1_036061</name>
</gene>
<evidence type="ECO:0000313" key="3">
    <source>
        <dbReference type="Proteomes" id="UP000276133"/>
    </source>
</evidence>
<dbReference type="Proteomes" id="UP000276133">
    <property type="component" value="Unassembled WGS sequence"/>
</dbReference>
<protein>
    <submittedName>
        <fullName evidence="2">Uncharacterized protein</fullName>
    </submittedName>
</protein>
<name>A0A3M7RZK2_BRAPC</name>
<dbReference type="EMBL" id="REGN01002344">
    <property type="protein sequence ID" value="RNA28775.1"/>
    <property type="molecule type" value="Genomic_DNA"/>
</dbReference>